<reference evidence="1" key="1">
    <citation type="submission" date="2010-02" db="EMBL/GenBank/DDBJ databases">
        <title>Sequencing and annotation of the Blastocystis hominis genome.</title>
        <authorList>
            <person name="Wincker P."/>
        </authorList>
    </citation>
    <scope>NUCLEOTIDE SEQUENCE</scope>
    <source>
        <strain evidence="1">Singapore isolate B</strain>
    </source>
</reference>
<dbReference type="GeneID" id="24919681"/>
<accession>D8M3C4</accession>
<dbReference type="OrthoDB" id="296767at2759"/>
<name>D8M3C4_BLAHO</name>
<dbReference type="PANTHER" id="PTHR35397">
    <property type="entry name" value="C2 DOMAIN-CONTAINING PROTEIN-RELATED"/>
    <property type="match status" value="1"/>
</dbReference>
<gene>
    <name evidence="1" type="ORF">GSBLH_T00002522001</name>
</gene>
<dbReference type="AlphaFoldDB" id="D8M3C4"/>
<sequence length="780" mass="89976">MTEIVQLYRQFIELKTNPAPNDKEQVEILERIIGYLRNTDKDSMVAFMYQSEASLLRAKGIFLDMLDNLAGMLWDLNYTVKNVVYEVIFRLLKRAELSDLTLLGFDPASTAPPTKENVEFASNLRKVLLRILRDVLERINEKGMSQRLSVFYSRIISICMFRIPSFGAEVYSLLWDTPTPPDVSPATPQPLQILLARDVGGSTCSLFNSFTASTVKMIDEFADRSSAADHASPATIGRSGARSGRVEDMKAMEGGAIESSFQVTQEWLTTVFHTCKIHPILSDRGFYFERKRVRDRRGEQRLAAETAGLEAGGAGGSAVQRRERAVDERHGLLYGVVTNEWKTRISMKGNLYYLIVEAWLQKILSIMTNLHREIQWSCIPGYNEMLLSFAVQLEAVPLAGYTDTMTKVMRTFLSNDSTLNLFVRILFLKTRPYNIQEVAFVTELVDSLFCFLVSPLFSSAGSYRRWTDRLERSRHPNETAPTKLPATFSDYPFVQGVLILLRSDMNQVVIKAMELLYHHWDLLREHQKHIFMLELLSPQMILSFFLHWNVHVRQFYDYLLIYWLLQCSVADRKNRIDVYDFLKDFAKLHIKKGRVVDFAHPEKLSFSVKQVEFGKNFFIVKATDISAQLQARSDFRAFLQDLDVFTFDEFKAYYEQVVGPASDDACTQLLDYLQFLCIVYCISDAKSTYYCFSTIMVNANHDWLLFNPHNLKNNSSYYQQQILIARFYAFLRNLHRIVVDRIDSERESYRKFQKSLKNAQASVDSVRAVHCSVITRRLTS</sequence>
<evidence type="ECO:0000313" key="1">
    <source>
        <dbReference type="EMBL" id="CBK22397.2"/>
    </source>
</evidence>
<dbReference type="Pfam" id="PF08578">
    <property type="entry name" value="DUF1765"/>
    <property type="match status" value="1"/>
</dbReference>
<dbReference type="InParanoid" id="D8M3C4"/>
<dbReference type="EMBL" id="FN668650">
    <property type="protein sequence ID" value="CBK22397.2"/>
    <property type="molecule type" value="Genomic_DNA"/>
</dbReference>
<keyword evidence="2" id="KW-1185">Reference proteome</keyword>
<organism evidence="1">
    <name type="scientific">Blastocystis hominis</name>
    <dbReference type="NCBI Taxonomy" id="12968"/>
    <lineage>
        <taxon>Eukaryota</taxon>
        <taxon>Sar</taxon>
        <taxon>Stramenopiles</taxon>
        <taxon>Bigyra</taxon>
        <taxon>Opalozoa</taxon>
        <taxon>Opalinata</taxon>
        <taxon>Blastocystidae</taxon>
        <taxon>Blastocystis</taxon>
    </lineage>
</organism>
<dbReference type="RefSeq" id="XP_012896445.1">
    <property type="nucleotide sequence ID" value="XM_013040991.1"/>
</dbReference>
<dbReference type="PANTHER" id="PTHR35397:SF1">
    <property type="entry name" value="ARMADILLO-LIKE HELICAL DOMAIN-CONTAINING PROTEIN"/>
    <property type="match status" value="1"/>
</dbReference>
<evidence type="ECO:0000313" key="2">
    <source>
        <dbReference type="Proteomes" id="UP000008312"/>
    </source>
</evidence>
<protein>
    <submittedName>
        <fullName evidence="1">Uncharacterized protein</fullName>
    </submittedName>
</protein>
<dbReference type="Proteomes" id="UP000008312">
    <property type="component" value="Unassembled WGS sequence"/>
</dbReference>
<dbReference type="InterPro" id="IPR013887">
    <property type="entry name" value="UPF0592"/>
</dbReference>
<proteinExistence type="predicted"/>